<dbReference type="SMART" id="SM00911">
    <property type="entry name" value="HWE_HK"/>
    <property type="match status" value="1"/>
</dbReference>
<dbReference type="PROSITE" id="PS50112">
    <property type="entry name" value="PAS"/>
    <property type="match status" value="1"/>
</dbReference>
<dbReference type="GO" id="GO:0004673">
    <property type="term" value="F:protein histidine kinase activity"/>
    <property type="evidence" value="ECO:0007669"/>
    <property type="project" value="UniProtKB-EC"/>
</dbReference>
<keyword evidence="15" id="KW-0675">Receptor</keyword>
<evidence type="ECO:0000259" key="17">
    <source>
        <dbReference type="PROSITE" id="PS50113"/>
    </source>
</evidence>
<dbReference type="SMART" id="SM00086">
    <property type="entry name" value="PAC"/>
    <property type="match status" value="1"/>
</dbReference>
<dbReference type="InterPro" id="IPR000014">
    <property type="entry name" value="PAS"/>
</dbReference>
<dbReference type="Proteomes" id="UP000245390">
    <property type="component" value="Unassembled WGS sequence"/>
</dbReference>
<keyword evidence="19" id="KW-1185">Reference proteome</keyword>
<evidence type="ECO:0000256" key="12">
    <source>
        <dbReference type="ARBA" id="ARBA00022840"/>
    </source>
</evidence>
<keyword evidence="7" id="KW-0288">FMN</keyword>
<dbReference type="PANTHER" id="PTHR41523">
    <property type="entry name" value="TWO-COMPONENT SYSTEM SENSOR PROTEIN"/>
    <property type="match status" value="1"/>
</dbReference>
<feature type="domain" description="PAS" evidence="16">
    <location>
        <begin position="138"/>
        <end position="182"/>
    </location>
</feature>
<evidence type="ECO:0000256" key="7">
    <source>
        <dbReference type="ARBA" id="ARBA00022643"/>
    </source>
</evidence>
<comment type="caution">
    <text evidence="18">The sequence shown here is derived from an EMBL/GenBank/DDBJ whole genome shotgun (WGS) entry which is preliminary data.</text>
</comment>
<protein>
    <recommendedName>
        <fullName evidence="2">histidine kinase</fullName>
        <ecNumber evidence="2">2.7.13.3</ecNumber>
    </recommendedName>
</protein>
<comment type="catalytic activity">
    <reaction evidence="1">
        <text>ATP + protein L-histidine = ADP + protein N-phospho-L-histidine.</text>
        <dbReference type="EC" id="2.7.13.3"/>
    </reaction>
</comment>
<dbReference type="InterPro" id="IPR036890">
    <property type="entry name" value="HATPase_C_sf"/>
</dbReference>
<keyword evidence="8" id="KW-0808">Transferase</keyword>
<gene>
    <name evidence="18" type="ORF">C8D95_105272</name>
</gene>
<keyword evidence="5" id="KW-0716">Sensory transduction</keyword>
<dbReference type="CDD" id="cd00130">
    <property type="entry name" value="PAS"/>
    <property type="match status" value="2"/>
</dbReference>
<dbReference type="NCBIfam" id="TIGR00229">
    <property type="entry name" value="sensory_box"/>
    <property type="match status" value="1"/>
</dbReference>
<dbReference type="FunFam" id="3.30.450.20:FF:000155">
    <property type="entry name" value="Sensor histidine kinase TodS"/>
    <property type="match status" value="1"/>
</dbReference>
<sequence>MTRPSSRDVARPSFAAPEDAFVAFQNVTPDGFMMLKPVRSDEGAIVDLEWTFVNAAAGDIVGRNPDDLVGRLLLVEMPGNRDEGLFDAYVEVIETGQTWQREFHYDHGGIVAWFRTTAARAGDGLALSFADVSEVHKGQERLRNLIDGVVAFVGVLSTDGRLLEANAPAVAASGLSRDQLIGLPFWDCYWWNFDVATQDRLKEAVATAAKGERVRYDAEIRIAGDQRIWIDFQIAPVRDGAGNVVELIPSGADITERKRAEAQKELLIKELAHRVKNTLATIQSMAGQTIRSTSSPDDFRTSFDARLRSIAASHDLLVASEHQAVALAALIRGQVGPYAADDERLALSGDDILLPGEFAHRVGLVLHELAANASKYGALSTDGGSVDIKWRIDPAPERVLRLDWSERGGPEVERPTRQGFGTRLIERSFSLDGDKAVIDYAPEGVRCRLAMAL</sequence>
<dbReference type="GO" id="GO:0009881">
    <property type="term" value="F:photoreceptor activity"/>
    <property type="evidence" value="ECO:0007669"/>
    <property type="project" value="UniProtKB-KW"/>
</dbReference>
<dbReference type="Pfam" id="PF08448">
    <property type="entry name" value="PAS_4"/>
    <property type="match status" value="2"/>
</dbReference>
<dbReference type="OrthoDB" id="9816309at2"/>
<dbReference type="EC" id="2.7.13.3" evidence="2"/>
<dbReference type="Pfam" id="PF07536">
    <property type="entry name" value="HWE_HK"/>
    <property type="match status" value="1"/>
</dbReference>
<keyword evidence="14" id="KW-0843">Virulence</keyword>
<evidence type="ECO:0000256" key="14">
    <source>
        <dbReference type="ARBA" id="ARBA00023026"/>
    </source>
</evidence>
<evidence type="ECO:0000313" key="19">
    <source>
        <dbReference type="Proteomes" id="UP000245390"/>
    </source>
</evidence>
<evidence type="ECO:0000256" key="13">
    <source>
        <dbReference type="ARBA" id="ARBA00022991"/>
    </source>
</evidence>
<dbReference type="InterPro" id="IPR011102">
    <property type="entry name" value="Sig_transdc_His_kinase_HWE"/>
</dbReference>
<evidence type="ECO:0000256" key="5">
    <source>
        <dbReference type="ARBA" id="ARBA00022606"/>
    </source>
</evidence>
<evidence type="ECO:0000256" key="1">
    <source>
        <dbReference type="ARBA" id="ARBA00000085"/>
    </source>
</evidence>
<keyword evidence="9" id="KW-0677">Repeat</keyword>
<proteinExistence type="predicted"/>
<keyword evidence="12" id="KW-0067">ATP-binding</keyword>
<dbReference type="InterPro" id="IPR013656">
    <property type="entry name" value="PAS_4"/>
</dbReference>
<evidence type="ECO:0000256" key="8">
    <source>
        <dbReference type="ARBA" id="ARBA00022679"/>
    </source>
</evidence>
<evidence type="ECO:0000259" key="16">
    <source>
        <dbReference type="PROSITE" id="PS50112"/>
    </source>
</evidence>
<evidence type="ECO:0000256" key="10">
    <source>
        <dbReference type="ARBA" id="ARBA00022741"/>
    </source>
</evidence>
<organism evidence="18 19">
    <name type="scientific">Silicimonas algicola</name>
    <dbReference type="NCBI Taxonomy" id="1826607"/>
    <lineage>
        <taxon>Bacteria</taxon>
        <taxon>Pseudomonadati</taxon>
        <taxon>Pseudomonadota</taxon>
        <taxon>Alphaproteobacteria</taxon>
        <taxon>Rhodobacterales</taxon>
        <taxon>Paracoccaceae</taxon>
    </lineage>
</organism>
<dbReference type="AlphaFoldDB" id="A0A316G7N6"/>
<evidence type="ECO:0000256" key="9">
    <source>
        <dbReference type="ARBA" id="ARBA00022737"/>
    </source>
</evidence>
<dbReference type="RefSeq" id="WP_109759623.1">
    <property type="nucleotide sequence ID" value="NZ_CP034588.1"/>
</dbReference>
<keyword evidence="11" id="KW-0418">Kinase</keyword>
<dbReference type="InterPro" id="IPR035965">
    <property type="entry name" value="PAS-like_dom_sf"/>
</dbReference>
<dbReference type="Gene3D" id="3.30.565.10">
    <property type="entry name" value="Histidine kinase-like ATPase, C-terminal domain"/>
    <property type="match status" value="1"/>
</dbReference>
<evidence type="ECO:0000256" key="2">
    <source>
        <dbReference type="ARBA" id="ARBA00012438"/>
    </source>
</evidence>
<name>A0A316G7N6_9RHOB</name>
<evidence type="ECO:0000256" key="4">
    <source>
        <dbReference type="ARBA" id="ARBA00022553"/>
    </source>
</evidence>
<dbReference type="KEGG" id="salo:EF888_17265"/>
<evidence type="ECO:0000256" key="15">
    <source>
        <dbReference type="ARBA" id="ARBA00023170"/>
    </source>
</evidence>
<dbReference type="GO" id="GO:0005524">
    <property type="term" value="F:ATP binding"/>
    <property type="evidence" value="ECO:0007669"/>
    <property type="project" value="UniProtKB-KW"/>
</dbReference>
<reference evidence="18 19" key="1">
    <citation type="submission" date="2018-05" db="EMBL/GenBank/DDBJ databases">
        <title>Genomic Encyclopedia of Type Strains, Phase IV (KMG-IV): sequencing the most valuable type-strain genomes for metagenomic binning, comparative biology and taxonomic classification.</title>
        <authorList>
            <person name="Goeker M."/>
        </authorList>
    </citation>
    <scope>NUCLEOTIDE SEQUENCE [LARGE SCALE GENOMIC DNA]</scope>
    <source>
        <strain evidence="18 19">DSM 103371</strain>
    </source>
</reference>
<dbReference type="Gene3D" id="3.30.450.20">
    <property type="entry name" value="PAS domain"/>
    <property type="match status" value="2"/>
</dbReference>
<dbReference type="InterPro" id="IPR000700">
    <property type="entry name" value="PAS-assoc_C"/>
</dbReference>
<dbReference type="InterPro" id="IPR001610">
    <property type="entry name" value="PAC"/>
</dbReference>
<evidence type="ECO:0000256" key="6">
    <source>
        <dbReference type="ARBA" id="ARBA00022630"/>
    </source>
</evidence>
<dbReference type="SUPFAM" id="SSF55785">
    <property type="entry name" value="PYP-like sensor domain (PAS domain)"/>
    <property type="match status" value="2"/>
</dbReference>
<keyword evidence="13" id="KW-0157">Chromophore</keyword>
<evidence type="ECO:0000256" key="11">
    <source>
        <dbReference type="ARBA" id="ARBA00022777"/>
    </source>
</evidence>
<dbReference type="PROSITE" id="PS50113">
    <property type="entry name" value="PAC"/>
    <property type="match status" value="1"/>
</dbReference>
<evidence type="ECO:0000256" key="3">
    <source>
        <dbReference type="ARBA" id="ARBA00022543"/>
    </source>
</evidence>
<accession>A0A316G7N6</accession>
<dbReference type="EMBL" id="QGGV01000005">
    <property type="protein sequence ID" value="PWK56205.1"/>
    <property type="molecule type" value="Genomic_DNA"/>
</dbReference>
<keyword evidence="6" id="KW-0285">Flavoprotein</keyword>
<keyword evidence="4" id="KW-0597">Phosphoprotein</keyword>
<keyword evidence="10" id="KW-0547">Nucleotide-binding</keyword>
<keyword evidence="3" id="KW-0600">Photoreceptor protein</keyword>
<evidence type="ECO:0000313" key="18">
    <source>
        <dbReference type="EMBL" id="PWK56205.1"/>
    </source>
</evidence>
<dbReference type="PANTHER" id="PTHR41523:SF8">
    <property type="entry name" value="ETHYLENE RESPONSE SENSOR PROTEIN"/>
    <property type="match status" value="1"/>
</dbReference>
<dbReference type="SMART" id="SM00091">
    <property type="entry name" value="PAS"/>
    <property type="match status" value="2"/>
</dbReference>
<feature type="domain" description="PAC" evidence="17">
    <location>
        <begin position="214"/>
        <end position="266"/>
    </location>
</feature>